<dbReference type="EMBL" id="AP017372">
    <property type="protein sequence ID" value="BAU57846.1"/>
    <property type="molecule type" value="Genomic_DNA"/>
</dbReference>
<accession>A0A0X8X985</accession>
<dbReference type="KEGG" id="hhk:HH1059_11540"/>
<sequence length="254" mass="28769">MSNSGVKTDEKKQHFDDIYVAETPVPFKERILDDLEYVSDDFNRQTFDRLILPWAKEQASAGKQLNFLDLCACFGNTTMATLYGMDFQQIRENWRDEAACRQVNGSRRFPAHTTAIDISANAMAYGASAGLFDQTITADLNAPTEQQQNAVNEAMAQADIVISTAALVYLEPEAIQKLIDSFAQTEREGYMLVNFLNPFALDKADATKRVLLEQLEFVGSMASRHRKLSALEQENYPGEEWALLEIWVLKRPRR</sequence>
<dbReference type="AlphaFoldDB" id="A0A0X8X985"/>
<proteinExistence type="predicted"/>
<evidence type="ECO:0000313" key="2">
    <source>
        <dbReference type="Proteomes" id="UP000218890"/>
    </source>
</evidence>
<dbReference type="InterPro" id="IPR029063">
    <property type="entry name" value="SAM-dependent_MTases_sf"/>
</dbReference>
<gene>
    <name evidence="1" type="ORF">HH1059_11540</name>
</gene>
<dbReference type="OrthoDB" id="6180179at2"/>
<reference evidence="1" key="1">
    <citation type="submission" date="2016-02" db="EMBL/GenBank/DDBJ databases">
        <title>Halorhodospira halochloris DSM-1059 complete genome, version 2.</title>
        <authorList>
            <person name="Tsukatani Y."/>
        </authorList>
    </citation>
    <scope>NUCLEOTIDE SEQUENCE</scope>
    <source>
        <strain evidence="1">DSM 1059</strain>
    </source>
</reference>
<name>A0A0X8X985_HALHR</name>
<organism evidence="1 2">
    <name type="scientific">Halorhodospira halochloris</name>
    <name type="common">Ectothiorhodospira halochloris</name>
    <dbReference type="NCBI Taxonomy" id="1052"/>
    <lineage>
        <taxon>Bacteria</taxon>
        <taxon>Pseudomonadati</taxon>
        <taxon>Pseudomonadota</taxon>
        <taxon>Gammaproteobacteria</taxon>
        <taxon>Chromatiales</taxon>
        <taxon>Ectothiorhodospiraceae</taxon>
        <taxon>Halorhodospira</taxon>
    </lineage>
</organism>
<dbReference type="Proteomes" id="UP000218890">
    <property type="component" value="Chromosome"/>
</dbReference>
<evidence type="ECO:0008006" key="3">
    <source>
        <dbReference type="Google" id="ProtNLM"/>
    </source>
</evidence>
<evidence type="ECO:0000313" key="1">
    <source>
        <dbReference type="EMBL" id="BAU57846.1"/>
    </source>
</evidence>
<protein>
    <recommendedName>
        <fullName evidence="3">Methyltransferase domain-containing protein</fullName>
    </recommendedName>
</protein>
<dbReference type="RefSeq" id="WP_096409173.1">
    <property type="nucleotide sequence ID" value="NZ_AP017372.2"/>
</dbReference>
<dbReference type="SUPFAM" id="SSF53335">
    <property type="entry name" value="S-adenosyl-L-methionine-dependent methyltransferases"/>
    <property type="match status" value="1"/>
</dbReference>
<keyword evidence="2" id="KW-1185">Reference proteome</keyword>